<reference evidence="1 2" key="1">
    <citation type="submission" date="2007-08" db="EMBL/GenBank/DDBJ databases">
        <authorList>
            <consortium name="The Vibrio harveyi Genome Sequencing Project"/>
            <person name="Bassler B."/>
            <person name="Clifton S.W."/>
            <person name="Fulton L."/>
            <person name="Delehaunty K."/>
            <person name="Fronick C."/>
            <person name="Harrison M."/>
            <person name="Markivic C."/>
            <person name="Fulton R."/>
            <person name="Tin-Wollam A.-M."/>
            <person name="Shah N."/>
            <person name="Pepin K."/>
            <person name="Nash W."/>
            <person name="Thiruvilangam P."/>
            <person name="Bhonagiri V."/>
            <person name="Waters C."/>
            <person name="Tu K.C."/>
            <person name="Irgon J."/>
            <person name="Wilson R.K."/>
        </authorList>
    </citation>
    <scope>NUCLEOTIDE SEQUENCE [LARGE SCALE GENOMIC DNA]</scope>
    <source>
        <strain evidence="2">ATCC BAA-1116 / BB120</strain>
    </source>
</reference>
<sequence length="56" mass="6638">MMVMNVHYKITHTYFKALLICFVSNHTNQADYFFQPLILKKIELYNTNKKGGRSLL</sequence>
<accession>A7MX20</accession>
<protein>
    <submittedName>
        <fullName evidence="1">Uncharacterized protein</fullName>
    </submittedName>
</protein>
<dbReference type="AlphaFoldDB" id="A7MX20"/>
<dbReference type="EMBL" id="CP000789">
    <property type="protein sequence ID" value="ABU70798.1"/>
    <property type="molecule type" value="Genomic_DNA"/>
</dbReference>
<gene>
    <name evidence="1" type="ordered locus">VIBHAR_01829</name>
</gene>
<dbReference type="Proteomes" id="UP000008152">
    <property type="component" value="Chromosome I"/>
</dbReference>
<name>A7MX20_VIBC1</name>
<evidence type="ECO:0000313" key="1">
    <source>
        <dbReference type="EMBL" id="ABU70798.1"/>
    </source>
</evidence>
<evidence type="ECO:0000313" key="2">
    <source>
        <dbReference type="Proteomes" id="UP000008152"/>
    </source>
</evidence>
<proteinExistence type="predicted"/>
<dbReference type="KEGG" id="vha:VIBHAR_01829"/>
<dbReference type="PATRIC" id="fig|338187.36.peg.1747"/>
<organism evidence="1 2">
    <name type="scientific">Vibrio campbellii (strain ATCC BAA-1116)</name>
    <dbReference type="NCBI Taxonomy" id="2902295"/>
    <lineage>
        <taxon>Bacteria</taxon>
        <taxon>Pseudomonadati</taxon>
        <taxon>Pseudomonadota</taxon>
        <taxon>Gammaproteobacteria</taxon>
        <taxon>Vibrionales</taxon>
        <taxon>Vibrionaceae</taxon>
        <taxon>Vibrio</taxon>
    </lineage>
</organism>